<organism evidence="2 3">
    <name type="scientific">Bimuria novae-zelandiae CBS 107.79</name>
    <dbReference type="NCBI Taxonomy" id="1447943"/>
    <lineage>
        <taxon>Eukaryota</taxon>
        <taxon>Fungi</taxon>
        <taxon>Dikarya</taxon>
        <taxon>Ascomycota</taxon>
        <taxon>Pezizomycotina</taxon>
        <taxon>Dothideomycetes</taxon>
        <taxon>Pleosporomycetidae</taxon>
        <taxon>Pleosporales</taxon>
        <taxon>Massarineae</taxon>
        <taxon>Didymosphaeriaceae</taxon>
        <taxon>Bimuria</taxon>
    </lineage>
</organism>
<name>A0A6A5V4V3_9PLEO</name>
<keyword evidence="3" id="KW-1185">Reference proteome</keyword>
<accession>A0A6A5V4V3</accession>
<evidence type="ECO:0000313" key="3">
    <source>
        <dbReference type="Proteomes" id="UP000800036"/>
    </source>
</evidence>
<feature type="region of interest" description="Disordered" evidence="1">
    <location>
        <begin position="191"/>
        <end position="257"/>
    </location>
</feature>
<evidence type="ECO:0000313" key="2">
    <source>
        <dbReference type="EMBL" id="KAF1972074.1"/>
    </source>
</evidence>
<sequence length="397" mass="44102">MANHIFRKGGIPVLASLAPDISLPISCALDAKHSEAQQQAAIVLHFRMSISGFDDEQPVALLYHADNLFDSGPALQPAAVSLPQALLDQITRNKGDLRILALNLKTPSVVRCPRSTGTIAPQKVPDMRFRQLVGLAKATRLYILFDYEWLHPARASRFLQIVSRPASLSAFTAEDHASVPLQQADWTVFSPDTDATSEAPPPAYADSFNKRHRSPTSSPRSPPPKRVLLSPAPIFPLSPTEKATPTTVSPSLSPRPLFQPNAPGFEEVLKNVLEKLMPSAPSIEEAEMTQDLLEHTTDLCNTAQVDFQEDLEDHKVEVTMIKEDGLNDINRLFDDKLEEFRESAAGIVESVECEVKLERSLLAREREQLEQERRRAHRTRFGDEFAIDRARRAASVP</sequence>
<dbReference type="Proteomes" id="UP000800036">
    <property type="component" value="Unassembled WGS sequence"/>
</dbReference>
<evidence type="ECO:0000256" key="1">
    <source>
        <dbReference type="SAM" id="MobiDB-lite"/>
    </source>
</evidence>
<gene>
    <name evidence="2" type="ORF">BU23DRAFT_469093</name>
</gene>
<proteinExistence type="predicted"/>
<reference evidence="2" key="1">
    <citation type="journal article" date="2020" name="Stud. Mycol.">
        <title>101 Dothideomycetes genomes: a test case for predicting lifestyles and emergence of pathogens.</title>
        <authorList>
            <person name="Haridas S."/>
            <person name="Albert R."/>
            <person name="Binder M."/>
            <person name="Bloem J."/>
            <person name="Labutti K."/>
            <person name="Salamov A."/>
            <person name="Andreopoulos B."/>
            <person name="Baker S."/>
            <person name="Barry K."/>
            <person name="Bills G."/>
            <person name="Bluhm B."/>
            <person name="Cannon C."/>
            <person name="Castanera R."/>
            <person name="Culley D."/>
            <person name="Daum C."/>
            <person name="Ezra D."/>
            <person name="Gonzalez J."/>
            <person name="Henrissat B."/>
            <person name="Kuo A."/>
            <person name="Liang C."/>
            <person name="Lipzen A."/>
            <person name="Lutzoni F."/>
            <person name="Magnuson J."/>
            <person name="Mondo S."/>
            <person name="Nolan M."/>
            <person name="Ohm R."/>
            <person name="Pangilinan J."/>
            <person name="Park H.-J."/>
            <person name="Ramirez L."/>
            <person name="Alfaro M."/>
            <person name="Sun H."/>
            <person name="Tritt A."/>
            <person name="Yoshinaga Y."/>
            <person name="Zwiers L.-H."/>
            <person name="Turgeon B."/>
            <person name="Goodwin S."/>
            <person name="Spatafora J."/>
            <person name="Crous P."/>
            <person name="Grigoriev I."/>
        </authorList>
    </citation>
    <scope>NUCLEOTIDE SEQUENCE</scope>
    <source>
        <strain evidence="2">CBS 107.79</strain>
    </source>
</reference>
<dbReference type="OrthoDB" id="3737134at2759"/>
<dbReference type="AlphaFoldDB" id="A0A6A5V4V3"/>
<feature type="compositionally biased region" description="Polar residues" evidence="1">
    <location>
        <begin position="241"/>
        <end position="252"/>
    </location>
</feature>
<protein>
    <submittedName>
        <fullName evidence="2">Uncharacterized protein</fullName>
    </submittedName>
</protein>
<dbReference type="EMBL" id="ML976689">
    <property type="protein sequence ID" value="KAF1972074.1"/>
    <property type="molecule type" value="Genomic_DNA"/>
</dbReference>